<sequence>MRYEDVFLLEALMLKMKSNATFKHFRNNKILPLPSPSTIGNLTSSSNCHFGFNEFALENIENALKEFGKDDPTRYGCLMWDAVHLVKSVKLNARQRIWDGIMNYDSDFSDLEANSLAIHALVLVVGAAPACMINRIVLKAITSFYRRGPIVKNVACDGHQTNKEAMKKLQVTAKDQSKVKPYFLHPMDPEIKIWCFFDVPHLLKFVRNNLLTHNRCQYDSALPYLLVGSTKIRLRISLESCGQSMTILPRTLGSIFFAFFLSTTRKRLPPEMKTSTDAGEILVAYKQCLVYKFRECEKEAKEIKKNLKDSLQKEFLVRYSNEIPDGKSDTTRDQLVYDFCGYIIHTQNEAQCTAVFNNLEEIIKRMDISHDSICNMDKTGVKTVPPCDEIVGRKGQNQVRAVSLPKEEF</sequence>
<protein>
    <recommendedName>
        <fullName evidence="1">Transposable element P transposase-like RNase H domain-containing protein</fullName>
    </recommendedName>
</protein>
<dbReference type="InterPro" id="IPR048365">
    <property type="entry name" value="TNP-like_RNaseH_N"/>
</dbReference>
<organism evidence="2 3">
    <name type="scientific">Daphnia magna</name>
    <dbReference type="NCBI Taxonomy" id="35525"/>
    <lineage>
        <taxon>Eukaryota</taxon>
        <taxon>Metazoa</taxon>
        <taxon>Ecdysozoa</taxon>
        <taxon>Arthropoda</taxon>
        <taxon>Crustacea</taxon>
        <taxon>Branchiopoda</taxon>
        <taxon>Diplostraca</taxon>
        <taxon>Cladocera</taxon>
        <taxon>Anomopoda</taxon>
        <taxon>Daphniidae</taxon>
        <taxon>Daphnia</taxon>
    </lineage>
</organism>
<gene>
    <name evidence="2" type="ORF">APZ42_014395</name>
</gene>
<evidence type="ECO:0000313" key="3">
    <source>
        <dbReference type="Proteomes" id="UP000076858"/>
    </source>
</evidence>
<dbReference type="OrthoDB" id="6497272at2759"/>
<dbReference type="Pfam" id="PF21787">
    <property type="entry name" value="TNP-like_RNaseH_N"/>
    <property type="match status" value="1"/>
</dbReference>
<proteinExistence type="predicted"/>
<evidence type="ECO:0000259" key="1">
    <source>
        <dbReference type="Pfam" id="PF21787"/>
    </source>
</evidence>
<feature type="domain" description="Transposable element P transposase-like RNase H" evidence="1">
    <location>
        <begin position="48"/>
        <end position="125"/>
    </location>
</feature>
<name>A0A162PXN5_9CRUS</name>
<accession>A0A162PXN5</accession>
<dbReference type="AlphaFoldDB" id="A0A162PXN5"/>
<dbReference type="Proteomes" id="UP000076858">
    <property type="component" value="Unassembled WGS sequence"/>
</dbReference>
<dbReference type="EMBL" id="LRGB01000402">
    <property type="protein sequence ID" value="KZS19235.1"/>
    <property type="molecule type" value="Genomic_DNA"/>
</dbReference>
<keyword evidence="3" id="KW-1185">Reference proteome</keyword>
<reference evidence="2 3" key="1">
    <citation type="submission" date="2016-03" db="EMBL/GenBank/DDBJ databases">
        <title>EvidentialGene: Evidence-directed Construction of Genes on Genomes.</title>
        <authorList>
            <person name="Gilbert D.G."/>
            <person name="Choi J.-H."/>
            <person name="Mockaitis K."/>
            <person name="Colbourne J."/>
            <person name="Pfrender M."/>
        </authorList>
    </citation>
    <scope>NUCLEOTIDE SEQUENCE [LARGE SCALE GENOMIC DNA]</scope>
    <source>
        <strain evidence="2 3">Xinb3</strain>
        <tissue evidence="2">Complete organism</tissue>
    </source>
</reference>
<comment type="caution">
    <text evidence="2">The sequence shown here is derived from an EMBL/GenBank/DDBJ whole genome shotgun (WGS) entry which is preliminary data.</text>
</comment>
<evidence type="ECO:0000313" key="2">
    <source>
        <dbReference type="EMBL" id="KZS19235.1"/>
    </source>
</evidence>